<reference evidence="1 2" key="1">
    <citation type="submission" date="2023-01" db="EMBL/GenBank/DDBJ databases">
        <title>Complete genome sequence of Marinomonas pontica strain 200518_36.</title>
        <authorList>
            <person name="Ueki S."/>
            <person name="Gajardo G."/>
            <person name="Maruyama F."/>
        </authorList>
    </citation>
    <scope>NUCLEOTIDE SEQUENCE [LARGE SCALE GENOMIC DNA]</scope>
    <source>
        <strain evidence="1 2">200518_36</strain>
    </source>
</reference>
<evidence type="ECO:0000313" key="2">
    <source>
        <dbReference type="Proteomes" id="UP001307608"/>
    </source>
</evidence>
<gene>
    <name evidence="1" type="ORF">MACH16_27280</name>
</gene>
<evidence type="ECO:0000313" key="1">
    <source>
        <dbReference type="EMBL" id="BDX03980.1"/>
    </source>
</evidence>
<dbReference type="Gene3D" id="1.20.120.330">
    <property type="entry name" value="Nucleotidyltransferases domain 2"/>
    <property type="match status" value="1"/>
</dbReference>
<dbReference type="SUPFAM" id="SSF81593">
    <property type="entry name" value="Nucleotidyltransferase substrate binding subunit/domain"/>
    <property type="match status" value="1"/>
</dbReference>
<keyword evidence="2" id="KW-1185">Reference proteome</keyword>
<accession>A0ABN6WQZ5</accession>
<dbReference type="EMBL" id="AP027271">
    <property type="protein sequence ID" value="BDX03980.1"/>
    <property type="molecule type" value="Genomic_DNA"/>
</dbReference>
<evidence type="ECO:0008006" key="3">
    <source>
        <dbReference type="Google" id="ProtNLM"/>
    </source>
</evidence>
<protein>
    <recommendedName>
        <fullName evidence="3">DUF86 domain-containing protein</fullName>
    </recommendedName>
</protein>
<dbReference type="RefSeq" id="WP_338268897.1">
    <property type="nucleotide sequence ID" value="NZ_AP027271.1"/>
</dbReference>
<organism evidence="1 2">
    <name type="scientific">Marinomonas pontica</name>
    <dbReference type="NCBI Taxonomy" id="264739"/>
    <lineage>
        <taxon>Bacteria</taxon>
        <taxon>Pseudomonadati</taxon>
        <taxon>Pseudomonadota</taxon>
        <taxon>Gammaproteobacteria</taxon>
        <taxon>Oceanospirillales</taxon>
        <taxon>Oceanospirillaceae</taxon>
        <taxon>Marinomonas</taxon>
    </lineage>
</organism>
<proteinExistence type="predicted"/>
<dbReference type="Proteomes" id="UP001307608">
    <property type="component" value="Chromosome"/>
</dbReference>
<sequence>MQEMMRERLERLFSECDKHVLRMNSAKAKLAAVLPLTSVGYSALTEDEIEHIDQFLFRFAKLQDAIGQRLFKSILLFLQEDVEGVPFVDILSKLEKLHLIESSAQWQMLREVRNEIAHQYDDAPELAAQALNAIFDSKTLLESVYLGLKEAYFSRK</sequence>
<name>A0ABN6WQZ5_9GAMM</name>